<name>A0AAI9VH24_9PEZI</name>
<proteinExistence type="predicted"/>
<comment type="caution">
    <text evidence="1">The sequence shown here is derived from an EMBL/GenBank/DDBJ whole genome shotgun (WGS) entry which is preliminary data.</text>
</comment>
<evidence type="ECO:0000313" key="1">
    <source>
        <dbReference type="EMBL" id="KAK1481279.1"/>
    </source>
</evidence>
<accession>A0AAI9VH24</accession>
<dbReference type="EMBL" id="MPDP01000101">
    <property type="protein sequence ID" value="KAK1481279.1"/>
    <property type="molecule type" value="Genomic_DNA"/>
</dbReference>
<protein>
    <submittedName>
        <fullName evidence="1">Uncharacterized protein</fullName>
    </submittedName>
</protein>
<gene>
    <name evidence="1" type="ORF">CCUS01_04391</name>
</gene>
<reference evidence="1" key="1">
    <citation type="submission" date="2016-11" db="EMBL/GenBank/DDBJ databases">
        <title>The genome sequence of Colletotrichum cuscutae.</title>
        <authorList>
            <person name="Baroncelli R."/>
        </authorList>
    </citation>
    <scope>NUCLEOTIDE SEQUENCE</scope>
    <source>
        <strain evidence="1">IMI 304802</strain>
    </source>
</reference>
<evidence type="ECO:0000313" key="2">
    <source>
        <dbReference type="Proteomes" id="UP001239213"/>
    </source>
</evidence>
<organism evidence="1 2">
    <name type="scientific">Colletotrichum cuscutae</name>
    <dbReference type="NCBI Taxonomy" id="1209917"/>
    <lineage>
        <taxon>Eukaryota</taxon>
        <taxon>Fungi</taxon>
        <taxon>Dikarya</taxon>
        <taxon>Ascomycota</taxon>
        <taxon>Pezizomycotina</taxon>
        <taxon>Sordariomycetes</taxon>
        <taxon>Hypocreomycetidae</taxon>
        <taxon>Glomerellales</taxon>
        <taxon>Glomerellaceae</taxon>
        <taxon>Colletotrichum</taxon>
        <taxon>Colletotrichum acutatum species complex</taxon>
    </lineage>
</organism>
<sequence length="49" mass="5638">MPCILPIRSGPRGLPAFGKTLLVPCKYLCCPKWVQRYFWIMTLPLLRCG</sequence>
<dbReference type="Proteomes" id="UP001239213">
    <property type="component" value="Unassembled WGS sequence"/>
</dbReference>
<keyword evidence="2" id="KW-1185">Reference proteome</keyword>
<dbReference type="AlphaFoldDB" id="A0AAI9VH24"/>